<dbReference type="AlphaFoldDB" id="A0A2R8BI83"/>
<sequence length="156" mass="16813">MRFIAFLICLMAPLPAMALSCARPSVERSYGQAAKAEEAYVVVKGRLTFDESKLPKANMQTQTAPKRTVIKARFQGHALSGADFSTSFDAALNYEVRCLVVWCGGGQSGEDIIAFVQKTPSGYTLEMGPCGGWAFPATRKNTMAVLSCARGSTCTR</sequence>
<evidence type="ECO:0000313" key="3">
    <source>
        <dbReference type="Proteomes" id="UP000244880"/>
    </source>
</evidence>
<dbReference type="OrthoDB" id="8451541at2"/>
<dbReference type="RefSeq" id="WP_108829711.1">
    <property type="nucleotide sequence ID" value="NZ_OMOR01000001.1"/>
</dbReference>
<feature type="chain" id="PRO_5015344994" description="Lipoprotein" evidence="1">
    <location>
        <begin position="19"/>
        <end position="156"/>
    </location>
</feature>
<name>A0A2R8BI83_9RHOB</name>
<dbReference type="EMBL" id="OMOR01000001">
    <property type="protein sequence ID" value="SPH22808.1"/>
    <property type="molecule type" value="Genomic_DNA"/>
</dbReference>
<organism evidence="2 3">
    <name type="scientific">Ascidiaceihabitans donghaensis</name>
    <dbReference type="NCBI Taxonomy" id="1510460"/>
    <lineage>
        <taxon>Bacteria</taxon>
        <taxon>Pseudomonadati</taxon>
        <taxon>Pseudomonadota</taxon>
        <taxon>Alphaproteobacteria</taxon>
        <taxon>Rhodobacterales</taxon>
        <taxon>Paracoccaceae</taxon>
        <taxon>Ascidiaceihabitans</taxon>
    </lineage>
</organism>
<evidence type="ECO:0000256" key="1">
    <source>
        <dbReference type="SAM" id="SignalP"/>
    </source>
</evidence>
<accession>A0A2R8BI83</accession>
<reference evidence="2 3" key="1">
    <citation type="submission" date="2018-03" db="EMBL/GenBank/DDBJ databases">
        <authorList>
            <person name="Keele B.F."/>
        </authorList>
    </citation>
    <scope>NUCLEOTIDE SEQUENCE [LARGE SCALE GENOMIC DNA]</scope>
    <source>
        <strain evidence="2 3">CECT 8599</strain>
    </source>
</reference>
<protein>
    <recommendedName>
        <fullName evidence="4">Lipoprotein</fullName>
    </recommendedName>
</protein>
<evidence type="ECO:0000313" key="2">
    <source>
        <dbReference type="EMBL" id="SPH22808.1"/>
    </source>
</evidence>
<evidence type="ECO:0008006" key="4">
    <source>
        <dbReference type="Google" id="ProtNLM"/>
    </source>
</evidence>
<keyword evidence="3" id="KW-1185">Reference proteome</keyword>
<gene>
    <name evidence="2" type="ORF">ASD8599_03555</name>
</gene>
<keyword evidence="1" id="KW-0732">Signal</keyword>
<dbReference type="Proteomes" id="UP000244880">
    <property type="component" value="Unassembled WGS sequence"/>
</dbReference>
<feature type="signal peptide" evidence="1">
    <location>
        <begin position="1"/>
        <end position="18"/>
    </location>
</feature>
<proteinExistence type="predicted"/>
<dbReference type="PROSITE" id="PS51257">
    <property type="entry name" value="PROKAR_LIPOPROTEIN"/>
    <property type="match status" value="1"/>
</dbReference>